<gene>
    <name evidence="2" type="primary">def</name>
    <name evidence="3" type="ORF">FSCG_00654</name>
</gene>
<organism evidence="3 4">
    <name type="scientific">Fusobacterium vincentii 4_1_13</name>
    <dbReference type="NCBI Taxonomy" id="469606"/>
    <lineage>
        <taxon>Bacteria</taxon>
        <taxon>Fusobacteriati</taxon>
        <taxon>Fusobacteriota</taxon>
        <taxon>Fusobacteriia</taxon>
        <taxon>Fusobacteriales</taxon>
        <taxon>Fusobacteriaceae</taxon>
        <taxon>Fusobacterium</taxon>
    </lineage>
</organism>
<feature type="binding site" evidence="2">
    <location>
        <position position="91"/>
    </location>
    <ligand>
        <name>Fe cation</name>
        <dbReference type="ChEBI" id="CHEBI:24875"/>
    </ligand>
</feature>
<keyword evidence="2" id="KW-0648">Protein biosynthesis</keyword>
<dbReference type="NCBIfam" id="TIGR00079">
    <property type="entry name" value="pept_deformyl"/>
    <property type="match status" value="1"/>
</dbReference>
<feature type="binding site" evidence="2">
    <location>
        <position position="137"/>
    </location>
    <ligand>
        <name>Fe cation</name>
        <dbReference type="ChEBI" id="CHEBI:24875"/>
    </ligand>
</feature>
<proteinExistence type="inferred from homology"/>
<comment type="catalytic activity">
    <reaction evidence="2">
        <text>N-terminal N-formyl-L-methionyl-[peptide] + H2O = N-terminal L-methionyl-[peptide] + formate</text>
        <dbReference type="Rhea" id="RHEA:24420"/>
        <dbReference type="Rhea" id="RHEA-COMP:10639"/>
        <dbReference type="Rhea" id="RHEA-COMP:10640"/>
        <dbReference type="ChEBI" id="CHEBI:15377"/>
        <dbReference type="ChEBI" id="CHEBI:15740"/>
        <dbReference type="ChEBI" id="CHEBI:49298"/>
        <dbReference type="ChEBI" id="CHEBI:64731"/>
        <dbReference type="EC" id="3.5.1.88"/>
    </reaction>
</comment>
<protein>
    <recommendedName>
        <fullName evidence="2">Peptide deformylase</fullName>
        <shortName evidence="2">PDF</shortName>
        <ecNumber evidence="2">3.5.1.88</ecNumber>
    </recommendedName>
    <alternativeName>
        <fullName evidence="2">Polypeptide deformylase</fullName>
    </alternativeName>
</protein>
<comment type="similarity">
    <text evidence="1 2">Belongs to the polypeptide deformylase family.</text>
</comment>
<feature type="active site" evidence="2">
    <location>
        <position position="134"/>
    </location>
</feature>
<evidence type="ECO:0000256" key="1">
    <source>
        <dbReference type="ARBA" id="ARBA00010759"/>
    </source>
</evidence>
<keyword evidence="2" id="KW-0378">Hydrolase</keyword>
<dbReference type="AlphaFoldDB" id="A0A0M1VTM9"/>
<evidence type="ECO:0000313" key="3">
    <source>
        <dbReference type="EMBL" id="EEO39941.1"/>
    </source>
</evidence>
<keyword evidence="2" id="KW-0479">Metal-binding</keyword>
<dbReference type="PANTHER" id="PTHR10458:SF22">
    <property type="entry name" value="PEPTIDE DEFORMYLASE"/>
    <property type="match status" value="1"/>
</dbReference>
<dbReference type="GO" id="GO:0042586">
    <property type="term" value="F:peptide deformylase activity"/>
    <property type="evidence" value="ECO:0007669"/>
    <property type="project" value="UniProtKB-UniRule"/>
</dbReference>
<dbReference type="GO" id="GO:0046872">
    <property type="term" value="F:metal ion binding"/>
    <property type="evidence" value="ECO:0007669"/>
    <property type="project" value="UniProtKB-KW"/>
</dbReference>
<feature type="binding site" evidence="2">
    <location>
        <position position="133"/>
    </location>
    <ligand>
        <name>Fe cation</name>
        <dbReference type="ChEBI" id="CHEBI:24875"/>
    </ligand>
</feature>
<dbReference type="CDD" id="cd00487">
    <property type="entry name" value="Pep_deformylase"/>
    <property type="match status" value="1"/>
</dbReference>
<dbReference type="PANTHER" id="PTHR10458">
    <property type="entry name" value="PEPTIDE DEFORMYLASE"/>
    <property type="match status" value="1"/>
</dbReference>
<reference evidence="3 4" key="1">
    <citation type="submission" date="2011-10" db="EMBL/GenBank/DDBJ databases">
        <title>The Genome Sequence of Fusobacterium sp. 4_1_13.</title>
        <authorList>
            <consortium name="The Broad Institute Genome Sequencing Platform"/>
            <person name="Earl A."/>
            <person name="Ward D."/>
            <person name="Feldgarden M."/>
            <person name="Gevers D."/>
            <person name="Strauss J."/>
            <person name="Ambrose C."/>
            <person name="Allen-Vercoe E."/>
            <person name="Young S.K."/>
            <person name="Zeng Q."/>
            <person name="Gargeya S."/>
            <person name="Fitzgerald M."/>
            <person name="Haas B."/>
            <person name="Abouelleil A."/>
            <person name="Alvarado L."/>
            <person name="Arachchi H.M."/>
            <person name="Berlin A."/>
            <person name="Brown A."/>
            <person name="Chapman S.B."/>
            <person name="Chen Z."/>
            <person name="Dunbar C."/>
            <person name="Freedman E."/>
            <person name="Gearin G."/>
            <person name="Goldberg J."/>
            <person name="Griggs A."/>
            <person name="Gujja S."/>
            <person name="Heiman D."/>
            <person name="Howarth C."/>
            <person name="Larson L."/>
            <person name="Lui A."/>
            <person name="MacDonald P.J."/>
            <person name="Montmayeur A."/>
            <person name="Murphy C."/>
            <person name="Neiman D."/>
            <person name="Pearson M."/>
            <person name="Priest M."/>
            <person name="Roberts A."/>
            <person name="Saif S."/>
            <person name="Shea T."/>
            <person name="Shenoy N."/>
            <person name="Sisk P."/>
            <person name="Stolte C."/>
            <person name="Sykes S."/>
            <person name="Wortman J."/>
            <person name="Nusbaum C."/>
            <person name="Birren B."/>
        </authorList>
    </citation>
    <scope>NUCLEOTIDE SEQUENCE [LARGE SCALE GENOMIC DNA]</scope>
    <source>
        <strain evidence="3 4">4_1_13</strain>
    </source>
</reference>
<sequence>MVYEIKKYGEDVLKQIAKKVELNEINDEFRKFLDDMVETMYETDGVGLAAPQIGVSKRIFVCDDGNGVVRKVINPIVVPLTEETQEFEEGCLSVPGIYKKVERPKRVLLKYLNENGEEIEEIAENFLAVVVQHENDHLDGILFIEKISPMAKRLIAKKLANMKKETKRMKEENE</sequence>
<dbReference type="eggNOG" id="COG0242">
    <property type="taxonomic scope" value="Bacteria"/>
</dbReference>
<dbReference type="Proteomes" id="UP000004925">
    <property type="component" value="Unassembled WGS sequence"/>
</dbReference>
<dbReference type="GO" id="GO:0006412">
    <property type="term" value="P:translation"/>
    <property type="evidence" value="ECO:0007669"/>
    <property type="project" value="UniProtKB-UniRule"/>
</dbReference>
<dbReference type="EC" id="3.5.1.88" evidence="2"/>
<comment type="cofactor">
    <cofactor evidence="2">
        <name>Fe(2+)</name>
        <dbReference type="ChEBI" id="CHEBI:29033"/>
    </cofactor>
    <text evidence="2">Binds 1 Fe(2+) ion.</text>
</comment>
<comment type="caution">
    <text evidence="3">The sequence shown here is derived from an EMBL/GenBank/DDBJ whole genome shotgun (WGS) entry which is preliminary data.</text>
</comment>
<dbReference type="PRINTS" id="PR01576">
    <property type="entry name" value="PDEFORMYLASE"/>
</dbReference>
<keyword evidence="2" id="KW-0408">Iron</keyword>
<dbReference type="InterPro" id="IPR023635">
    <property type="entry name" value="Peptide_deformylase"/>
</dbReference>
<dbReference type="PIRSF" id="PIRSF004749">
    <property type="entry name" value="Pep_def"/>
    <property type="match status" value="1"/>
</dbReference>
<accession>A0A0M1VTM9</accession>
<dbReference type="Pfam" id="PF01327">
    <property type="entry name" value="Pep_deformylase"/>
    <property type="match status" value="1"/>
</dbReference>
<dbReference type="EMBL" id="ACDE02000012">
    <property type="protein sequence ID" value="EEO39941.1"/>
    <property type="molecule type" value="Genomic_DNA"/>
</dbReference>
<comment type="function">
    <text evidence="2">Removes the formyl group from the N-terminal Met of newly synthesized proteins. Requires at least a dipeptide for an efficient rate of reaction. N-terminal L-methionine is a prerequisite for activity but the enzyme has broad specificity at other positions.</text>
</comment>
<name>A0A0M1VTM9_FUSVC</name>
<dbReference type="HOGENOM" id="CLU_061901_4_2_0"/>
<dbReference type="InterPro" id="IPR036821">
    <property type="entry name" value="Peptide_deformylase_sf"/>
</dbReference>
<evidence type="ECO:0000313" key="4">
    <source>
        <dbReference type="Proteomes" id="UP000004925"/>
    </source>
</evidence>
<dbReference type="SUPFAM" id="SSF56420">
    <property type="entry name" value="Peptide deformylase"/>
    <property type="match status" value="1"/>
</dbReference>
<dbReference type="RefSeq" id="WP_005888225.1">
    <property type="nucleotide sequence ID" value="NZ_KQ235735.1"/>
</dbReference>
<dbReference type="Gene3D" id="3.90.45.10">
    <property type="entry name" value="Peptide deformylase"/>
    <property type="match status" value="1"/>
</dbReference>
<evidence type="ECO:0000256" key="2">
    <source>
        <dbReference type="HAMAP-Rule" id="MF_00163"/>
    </source>
</evidence>
<dbReference type="HAMAP" id="MF_00163">
    <property type="entry name" value="Pep_deformylase"/>
    <property type="match status" value="1"/>
</dbReference>
<dbReference type="NCBIfam" id="NF001159">
    <property type="entry name" value="PRK00150.1-3"/>
    <property type="match status" value="1"/>
</dbReference>